<keyword evidence="2" id="KW-0812">Transmembrane</keyword>
<feature type="transmembrane region" description="Helical" evidence="2">
    <location>
        <begin position="191"/>
        <end position="213"/>
    </location>
</feature>
<dbReference type="PANTHER" id="PTHR33297:SF4">
    <property type="entry name" value="AMASTIN"/>
    <property type="match status" value="1"/>
</dbReference>
<keyword evidence="4" id="KW-1185">Reference proteome</keyword>
<evidence type="ECO:0000313" key="4">
    <source>
        <dbReference type="Proteomes" id="UP001430356"/>
    </source>
</evidence>
<evidence type="ECO:0000256" key="2">
    <source>
        <dbReference type="SAM" id="Phobius"/>
    </source>
</evidence>
<comment type="caution">
    <text evidence="3">The sequence shown here is derived from an EMBL/GenBank/DDBJ whole genome shotgun (WGS) entry which is preliminary data.</text>
</comment>
<dbReference type="PANTHER" id="PTHR33297">
    <property type="entry name" value="AMASTIN-LIKE SURFACE PROTEIN-LIKE PROTEIN-RELATED"/>
    <property type="match status" value="1"/>
</dbReference>
<proteinExistence type="predicted"/>
<evidence type="ECO:0000313" key="3">
    <source>
        <dbReference type="EMBL" id="KAK7197985.1"/>
    </source>
</evidence>
<keyword evidence="2" id="KW-1133">Transmembrane helix</keyword>
<feature type="region of interest" description="Disordered" evidence="1">
    <location>
        <begin position="1"/>
        <end position="35"/>
    </location>
</feature>
<accession>A0AAW0EW11</accession>
<feature type="transmembrane region" description="Helical" evidence="2">
    <location>
        <begin position="118"/>
        <end position="139"/>
    </location>
</feature>
<evidence type="ECO:0000256" key="1">
    <source>
        <dbReference type="SAM" id="MobiDB-lite"/>
    </source>
</evidence>
<dbReference type="Proteomes" id="UP001430356">
    <property type="component" value="Unassembled WGS sequence"/>
</dbReference>
<gene>
    <name evidence="3" type="ORF">NESM_000753600</name>
</gene>
<dbReference type="EMBL" id="JAECZO010000127">
    <property type="protein sequence ID" value="KAK7197985.1"/>
    <property type="molecule type" value="Genomic_DNA"/>
</dbReference>
<reference evidence="3 4" key="1">
    <citation type="journal article" date="2021" name="MBio">
        <title>A New Model Trypanosomatid, Novymonas esmeraldas: Genomic Perception of Its 'Candidatus Pandoraea novymonadis' Endosymbiont.</title>
        <authorList>
            <person name="Zakharova A."/>
            <person name="Saura A."/>
            <person name="Butenko A."/>
            <person name="Podesvova L."/>
            <person name="Warmusova S."/>
            <person name="Kostygov A.Y."/>
            <person name="Nenarokova A."/>
            <person name="Lukes J."/>
            <person name="Opperdoes F.R."/>
            <person name="Yurchenko V."/>
        </authorList>
    </citation>
    <scope>NUCLEOTIDE SEQUENCE [LARGE SCALE GENOMIC DNA]</scope>
    <source>
        <strain evidence="3 4">E262AT.01</strain>
    </source>
</reference>
<feature type="transmembrane region" description="Helical" evidence="2">
    <location>
        <begin position="146"/>
        <end position="171"/>
    </location>
</feature>
<organism evidence="3 4">
    <name type="scientific">Novymonas esmeraldas</name>
    <dbReference type="NCBI Taxonomy" id="1808958"/>
    <lineage>
        <taxon>Eukaryota</taxon>
        <taxon>Discoba</taxon>
        <taxon>Euglenozoa</taxon>
        <taxon>Kinetoplastea</taxon>
        <taxon>Metakinetoplastina</taxon>
        <taxon>Trypanosomatida</taxon>
        <taxon>Trypanosomatidae</taxon>
        <taxon>Novymonas</taxon>
    </lineage>
</organism>
<protein>
    <submittedName>
        <fullName evidence="3">Amastin surface glycoprotein</fullName>
    </submittedName>
</protein>
<sequence>MSQKEEARQESHQPVEDEQSSHGSSKAPPAAAPEPAKKPRFSIGVLLFAIFIFVAFVLCLAGMSIGMMDSRTDSSCISIWGNKPNCLKSWFRHMDFDEFGPDGIPCKKADSLMQGAQAFSVMCLIGGFLTTSVALLELFHFAELAVVACIMSSISMIATLVVWATMLAFYWSNLCGQVVYADSYKIGNGLILFITAWCLQMVGNATLIVDIYLGNSK</sequence>
<feature type="transmembrane region" description="Helical" evidence="2">
    <location>
        <begin position="43"/>
        <end position="65"/>
    </location>
</feature>
<feature type="compositionally biased region" description="Basic and acidic residues" evidence="1">
    <location>
        <begin position="1"/>
        <end position="15"/>
    </location>
</feature>
<dbReference type="AlphaFoldDB" id="A0AAW0EW11"/>
<keyword evidence="2" id="KW-0472">Membrane</keyword>
<dbReference type="Pfam" id="PF07344">
    <property type="entry name" value="Amastin"/>
    <property type="match status" value="1"/>
</dbReference>
<dbReference type="InterPro" id="IPR009944">
    <property type="entry name" value="Amastin"/>
</dbReference>
<name>A0AAW0EW11_9TRYP</name>